<name>A0ABZ2L0J7_9BACT</name>
<dbReference type="Proteomes" id="UP001374803">
    <property type="component" value="Chromosome"/>
</dbReference>
<sequence length="744" mass="82133">MRFGLVHRLMTDALAALGVLAIVSTAALSPWTNALLMIGLVGALLIPERWQSRPVLRHLASAGPLAIFVIQAARLVAGRPMLDVSVEFAALLQIVRLATRRGAAHDQQIIVLALLHFVAGTVLGGGLTYGLCFLGFLVVAPGALVLSHLRREVEGNYRQGARDRTGLPVDVPRILRSRRVVGRGFLAATCLISVPIFLFTATLFILFPRVGLSLLLLNHPRPGRMVGFSDRVDLGDVGALRTDLSSAVALRFDIPDLPDPRPSRMVLRLRGTAFDAYDGRAWLRTQTERRAAERAFPGSDLYPLVRPPDGEKDRKATFDLESLDPPVVFLPPHTVAMQIHLPSQPLLNDALTLQRGPEGEVRYAGESARGLRYDVYLDRERTPVTEVLTPHDRARYLALPPSLPSRMGGLAHAWTDGLPNDYAKAKVVEEKLRTQYKYDFGSPSGGTKQPVDHFLFESKRGHCEFFSTAMAVLLREVGIPTRNVTGFVGGTYNRFGRYYAVRQADAHSWTEVYLDDPVHPGWHTFDPTPPAGAQPLEETTGALVYMRDLVEALSQRWNRYVVGYDLRTQVHLFEDATRQYDRFRAQTGLNRGLLGYLTRAPVVAALLLATASVAYVVWKRRRRGGKSGEKPAPKSPAEKRLESAAALYRSLDGALMVQGIARPAALPPLAHAEHLRLNKHPLADEILSLTQLYLEARFGGVCLTPEATREFERRVRTLRSTRLEPPDRAVSQPPASSATRATPG</sequence>
<dbReference type="InterPro" id="IPR002931">
    <property type="entry name" value="Transglutaminase-like"/>
</dbReference>
<feature type="compositionally biased region" description="Basic and acidic residues" evidence="1">
    <location>
        <begin position="718"/>
        <end position="727"/>
    </location>
</feature>
<accession>A0ABZ2L0J7</accession>
<keyword evidence="2" id="KW-1133">Transmembrane helix</keyword>
<dbReference type="InterPro" id="IPR052901">
    <property type="entry name" value="Bact_TGase-like"/>
</dbReference>
<dbReference type="PANTHER" id="PTHR42736">
    <property type="entry name" value="PROTEIN-GLUTAMINE GAMMA-GLUTAMYLTRANSFERASE"/>
    <property type="match status" value="1"/>
</dbReference>
<dbReference type="RefSeq" id="WP_394834101.1">
    <property type="nucleotide sequence ID" value="NZ_CP089929.1"/>
</dbReference>
<keyword evidence="5" id="KW-1185">Reference proteome</keyword>
<feature type="transmembrane region" description="Helical" evidence="2">
    <location>
        <begin position="133"/>
        <end position="149"/>
    </location>
</feature>
<dbReference type="Pfam" id="PF01841">
    <property type="entry name" value="Transglut_core"/>
    <property type="match status" value="1"/>
</dbReference>
<feature type="domain" description="Transglutaminase-like" evidence="3">
    <location>
        <begin position="455"/>
        <end position="529"/>
    </location>
</feature>
<evidence type="ECO:0000256" key="1">
    <source>
        <dbReference type="SAM" id="MobiDB-lite"/>
    </source>
</evidence>
<dbReference type="Pfam" id="PF11992">
    <property type="entry name" value="TgpA_N"/>
    <property type="match status" value="1"/>
</dbReference>
<protein>
    <submittedName>
        <fullName evidence="4">DUF3488 and transglutaminase-like domain-containing protein</fullName>
    </submittedName>
</protein>
<feature type="transmembrane region" description="Helical" evidence="2">
    <location>
        <begin position="185"/>
        <end position="207"/>
    </location>
</feature>
<dbReference type="EMBL" id="CP089983">
    <property type="protein sequence ID" value="WXB04459.1"/>
    <property type="molecule type" value="Genomic_DNA"/>
</dbReference>
<reference evidence="4" key="1">
    <citation type="submission" date="2021-12" db="EMBL/GenBank/DDBJ databases">
        <title>Discovery of the Pendulisporaceae a myxobacterial family with distinct sporulation behavior and unique specialized metabolism.</title>
        <authorList>
            <person name="Garcia R."/>
            <person name="Popoff A."/>
            <person name="Bader C.D."/>
            <person name="Loehr J."/>
            <person name="Walesch S."/>
            <person name="Walt C."/>
            <person name="Boldt J."/>
            <person name="Bunk B."/>
            <person name="Haeckl F.J.F.P.J."/>
            <person name="Gunesch A.P."/>
            <person name="Birkelbach J."/>
            <person name="Nuebel U."/>
            <person name="Pietschmann T."/>
            <person name="Bach T."/>
            <person name="Mueller R."/>
        </authorList>
    </citation>
    <scope>NUCLEOTIDE SEQUENCE</scope>
    <source>
        <strain evidence="4">MSr11367</strain>
    </source>
</reference>
<proteinExistence type="predicted"/>
<keyword evidence="2" id="KW-0812">Transmembrane</keyword>
<gene>
    <name evidence="4" type="ORF">LVJ94_47105</name>
</gene>
<evidence type="ECO:0000256" key="2">
    <source>
        <dbReference type="SAM" id="Phobius"/>
    </source>
</evidence>
<keyword evidence="2" id="KW-0472">Membrane</keyword>
<dbReference type="SUPFAM" id="SSF54001">
    <property type="entry name" value="Cysteine proteinases"/>
    <property type="match status" value="1"/>
</dbReference>
<evidence type="ECO:0000313" key="5">
    <source>
        <dbReference type="Proteomes" id="UP001374803"/>
    </source>
</evidence>
<dbReference type="InterPro" id="IPR038765">
    <property type="entry name" value="Papain-like_cys_pep_sf"/>
</dbReference>
<organism evidence="4 5">
    <name type="scientific">Pendulispora rubella</name>
    <dbReference type="NCBI Taxonomy" id="2741070"/>
    <lineage>
        <taxon>Bacteria</taxon>
        <taxon>Pseudomonadati</taxon>
        <taxon>Myxococcota</taxon>
        <taxon>Myxococcia</taxon>
        <taxon>Myxococcales</taxon>
        <taxon>Sorangiineae</taxon>
        <taxon>Pendulisporaceae</taxon>
        <taxon>Pendulispora</taxon>
    </lineage>
</organism>
<feature type="compositionally biased region" description="Polar residues" evidence="1">
    <location>
        <begin position="733"/>
        <end position="744"/>
    </location>
</feature>
<dbReference type="Gene3D" id="3.10.620.30">
    <property type="match status" value="1"/>
</dbReference>
<dbReference type="InterPro" id="IPR025403">
    <property type="entry name" value="TgpA-like_C"/>
</dbReference>
<dbReference type="SMART" id="SM00460">
    <property type="entry name" value="TGc"/>
    <property type="match status" value="1"/>
</dbReference>
<evidence type="ECO:0000313" key="4">
    <source>
        <dbReference type="EMBL" id="WXB04459.1"/>
    </source>
</evidence>
<evidence type="ECO:0000259" key="3">
    <source>
        <dbReference type="SMART" id="SM00460"/>
    </source>
</evidence>
<dbReference type="Pfam" id="PF13559">
    <property type="entry name" value="DUF4129"/>
    <property type="match status" value="1"/>
</dbReference>
<feature type="region of interest" description="Disordered" evidence="1">
    <location>
        <begin position="718"/>
        <end position="744"/>
    </location>
</feature>
<feature type="transmembrane region" description="Helical" evidence="2">
    <location>
        <begin position="596"/>
        <end position="618"/>
    </location>
</feature>
<dbReference type="PANTHER" id="PTHR42736:SF1">
    <property type="entry name" value="PROTEIN-GLUTAMINE GAMMA-GLUTAMYLTRANSFERASE"/>
    <property type="match status" value="1"/>
</dbReference>
<dbReference type="InterPro" id="IPR021878">
    <property type="entry name" value="TgpA_N"/>
</dbReference>